<proteinExistence type="predicted"/>
<feature type="compositionally biased region" description="Basic and acidic residues" evidence="1">
    <location>
        <begin position="11"/>
        <end position="44"/>
    </location>
</feature>
<protein>
    <submittedName>
        <fullName evidence="2">25559_t:CDS:1</fullName>
    </submittedName>
</protein>
<comment type="caution">
    <text evidence="2">The sequence shown here is derived from an EMBL/GenBank/DDBJ whole genome shotgun (WGS) entry which is preliminary data.</text>
</comment>
<sequence length="85" mass="9842">TGPTGTQSSQTDRKKAKEWQDKRSRRQDDDKVLKRTKTIDRAENIDDSEADSDYNKDNYSNCDIDPNIELSEEQIPVQNHLKYPG</sequence>
<feature type="region of interest" description="Disordered" evidence="1">
    <location>
        <begin position="1"/>
        <end position="85"/>
    </location>
</feature>
<evidence type="ECO:0000313" key="2">
    <source>
        <dbReference type="EMBL" id="CAG8799775.1"/>
    </source>
</evidence>
<reference evidence="2 3" key="1">
    <citation type="submission" date="2021-06" db="EMBL/GenBank/DDBJ databases">
        <authorList>
            <person name="Kallberg Y."/>
            <person name="Tangrot J."/>
            <person name="Rosling A."/>
        </authorList>
    </citation>
    <scope>NUCLEOTIDE SEQUENCE [LARGE SCALE GENOMIC DNA]</scope>
    <source>
        <strain evidence="2 3">120-4 pot B 10/14</strain>
    </source>
</reference>
<gene>
    <name evidence="2" type="ORF">GMARGA_LOCUS22849</name>
</gene>
<keyword evidence="3" id="KW-1185">Reference proteome</keyword>
<name>A0ABN7VVW2_GIGMA</name>
<feature type="non-terminal residue" evidence="2">
    <location>
        <position position="1"/>
    </location>
</feature>
<feature type="compositionally biased region" description="Polar residues" evidence="1">
    <location>
        <begin position="1"/>
        <end position="10"/>
    </location>
</feature>
<evidence type="ECO:0000313" key="3">
    <source>
        <dbReference type="Proteomes" id="UP000789901"/>
    </source>
</evidence>
<dbReference type="Proteomes" id="UP000789901">
    <property type="component" value="Unassembled WGS sequence"/>
</dbReference>
<accession>A0ABN7VVW2</accession>
<evidence type="ECO:0000256" key="1">
    <source>
        <dbReference type="SAM" id="MobiDB-lite"/>
    </source>
</evidence>
<dbReference type="EMBL" id="CAJVQB010022500">
    <property type="protein sequence ID" value="CAG8799775.1"/>
    <property type="molecule type" value="Genomic_DNA"/>
</dbReference>
<organism evidence="2 3">
    <name type="scientific">Gigaspora margarita</name>
    <dbReference type="NCBI Taxonomy" id="4874"/>
    <lineage>
        <taxon>Eukaryota</taxon>
        <taxon>Fungi</taxon>
        <taxon>Fungi incertae sedis</taxon>
        <taxon>Mucoromycota</taxon>
        <taxon>Glomeromycotina</taxon>
        <taxon>Glomeromycetes</taxon>
        <taxon>Diversisporales</taxon>
        <taxon>Gigasporaceae</taxon>
        <taxon>Gigaspora</taxon>
    </lineage>
</organism>